<feature type="transmembrane region" description="Helical" evidence="1">
    <location>
        <begin position="274"/>
        <end position="291"/>
    </location>
</feature>
<evidence type="ECO:0000313" key="2">
    <source>
        <dbReference type="EMBL" id="TVP39034.1"/>
    </source>
</evidence>
<accession>A0A557SR10</accession>
<dbReference type="AlphaFoldDB" id="A0A557SR10"/>
<dbReference type="Proteomes" id="UP000315289">
    <property type="component" value="Unassembled WGS sequence"/>
</dbReference>
<feature type="transmembrane region" description="Helical" evidence="1">
    <location>
        <begin position="174"/>
        <end position="194"/>
    </location>
</feature>
<protein>
    <recommendedName>
        <fullName evidence="4">Abortive infection protein</fullName>
    </recommendedName>
</protein>
<sequence>MLNKSSFNKVLKWIDDTLIFIVILVTAFSFLIGLFLVFFTNLGGEVHWYNDIPLDFLIFDIFGLNSIYFNLGITFMFFWTVYMTCYLFCFLKPFSILNLSSVKKPFLMIGLEAIKVQRNNYLAITISWFSGYFVLSILIDVIQQLFGFKLGNPLTNNPILSFFYLSAAPLNEEIFFRVLLLGIPLFLLLIPVGKDLFLSTLIHPYKNIRYKKGKYITLAIAIIIALNSLAFGLSHVIFGGGYEIGKITQAGLGGVIIAWLYYRYSLSSAITFHWISNYVFFAYSIFGYFLFKTPWNAESDNLFLAIISVVFIIMGIIFLYRLFEQLITKYLKKSKM</sequence>
<evidence type="ECO:0000313" key="3">
    <source>
        <dbReference type="Proteomes" id="UP000315289"/>
    </source>
</evidence>
<feature type="transmembrane region" description="Helical" evidence="1">
    <location>
        <begin position="244"/>
        <end position="262"/>
    </location>
</feature>
<dbReference type="EMBL" id="VOAH01000022">
    <property type="protein sequence ID" value="TVP39034.1"/>
    <property type="molecule type" value="Genomic_DNA"/>
</dbReference>
<reference evidence="2 3" key="1">
    <citation type="journal article" date="2019" name="Front. Microbiol.">
        <title>Ammonia Oxidation by the Arctic Terrestrial Thaumarchaeote Candidatus Nitrosocosmicus arcticus Is Stimulated by Increasing Temperatures.</title>
        <authorList>
            <person name="Alves R.J.E."/>
            <person name="Kerou M."/>
            <person name="Zappe A."/>
            <person name="Bittner R."/>
            <person name="Abby S.S."/>
            <person name="Schmidt H.A."/>
            <person name="Pfeifer K."/>
            <person name="Schleper C."/>
        </authorList>
    </citation>
    <scope>NUCLEOTIDE SEQUENCE [LARGE SCALE GENOMIC DNA]</scope>
    <source>
        <strain evidence="2 3">Kfb</strain>
    </source>
</reference>
<proteinExistence type="predicted"/>
<gene>
    <name evidence="2" type="ORF">NARC_220009</name>
</gene>
<evidence type="ECO:0000256" key="1">
    <source>
        <dbReference type="SAM" id="Phobius"/>
    </source>
</evidence>
<organism evidence="2 3">
    <name type="scientific">Candidatus Nitrosocosmicus arcticus</name>
    <dbReference type="NCBI Taxonomy" id="2035267"/>
    <lineage>
        <taxon>Archaea</taxon>
        <taxon>Nitrososphaerota</taxon>
        <taxon>Nitrososphaeria</taxon>
        <taxon>Nitrososphaerales</taxon>
        <taxon>Nitrososphaeraceae</taxon>
        <taxon>Candidatus Nitrosocosmicus</taxon>
    </lineage>
</organism>
<evidence type="ECO:0008006" key="4">
    <source>
        <dbReference type="Google" id="ProtNLM"/>
    </source>
</evidence>
<keyword evidence="1" id="KW-1133">Transmembrane helix</keyword>
<keyword evidence="3" id="KW-1185">Reference proteome</keyword>
<name>A0A557SR10_9ARCH</name>
<feature type="transmembrane region" description="Helical" evidence="1">
    <location>
        <begin position="18"/>
        <end position="40"/>
    </location>
</feature>
<feature type="transmembrane region" description="Helical" evidence="1">
    <location>
        <begin position="303"/>
        <end position="323"/>
    </location>
</feature>
<feature type="transmembrane region" description="Helical" evidence="1">
    <location>
        <begin position="215"/>
        <end position="238"/>
    </location>
</feature>
<feature type="transmembrane region" description="Helical" evidence="1">
    <location>
        <begin position="52"/>
        <end position="71"/>
    </location>
</feature>
<keyword evidence="1" id="KW-0472">Membrane</keyword>
<feature type="transmembrane region" description="Helical" evidence="1">
    <location>
        <begin position="121"/>
        <end position="146"/>
    </location>
</feature>
<keyword evidence="1" id="KW-0812">Transmembrane</keyword>
<comment type="caution">
    <text evidence="2">The sequence shown here is derived from an EMBL/GenBank/DDBJ whole genome shotgun (WGS) entry which is preliminary data.</text>
</comment>